<reference evidence="1" key="1">
    <citation type="thesis" date="2020" institute="ProQuest LLC" country="789 East Eisenhower Parkway, Ann Arbor, MI, USA">
        <title>Comparative Genomics and Chromosome Evolution.</title>
        <authorList>
            <person name="Mudd A.B."/>
        </authorList>
    </citation>
    <scope>NUCLEOTIDE SEQUENCE</scope>
    <source>
        <strain evidence="1">HN-11 Male</strain>
        <tissue evidence="1">Kidney and liver</tissue>
    </source>
</reference>
<dbReference type="Proteomes" id="UP000770717">
    <property type="component" value="Unassembled WGS sequence"/>
</dbReference>
<organism evidence="1 2">
    <name type="scientific">Eleutherodactylus coqui</name>
    <name type="common">Puerto Rican coqui</name>
    <dbReference type="NCBI Taxonomy" id="57060"/>
    <lineage>
        <taxon>Eukaryota</taxon>
        <taxon>Metazoa</taxon>
        <taxon>Chordata</taxon>
        <taxon>Craniata</taxon>
        <taxon>Vertebrata</taxon>
        <taxon>Euteleostomi</taxon>
        <taxon>Amphibia</taxon>
        <taxon>Batrachia</taxon>
        <taxon>Anura</taxon>
        <taxon>Neobatrachia</taxon>
        <taxon>Hyloidea</taxon>
        <taxon>Eleutherodactylidae</taxon>
        <taxon>Eleutherodactylinae</taxon>
        <taxon>Eleutherodactylus</taxon>
        <taxon>Eleutherodactylus</taxon>
    </lineage>
</organism>
<evidence type="ECO:0000313" key="2">
    <source>
        <dbReference type="Proteomes" id="UP000770717"/>
    </source>
</evidence>
<dbReference type="EMBL" id="WNTK01000001">
    <property type="protein sequence ID" value="KAG9491922.1"/>
    <property type="molecule type" value="Genomic_DNA"/>
</dbReference>
<dbReference type="OrthoDB" id="10008580at2759"/>
<gene>
    <name evidence="1" type="ORF">GDO78_000428</name>
</gene>
<accession>A0A8J6FPU9</accession>
<evidence type="ECO:0000313" key="1">
    <source>
        <dbReference type="EMBL" id="KAG9491922.1"/>
    </source>
</evidence>
<keyword evidence="2" id="KW-1185">Reference proteome</keyword>
<dbReference type="AlphaFoldDB" id="A0A8J6FPU9"/>
<protein>
    <submittedName>
        <fullName evidence="1">Uncharacterized protein</fullName>
    </submittedName>
</protein>
<sequence>MATSNPINMSHLERISSTCSRMSFSSVGSDILSTITTANCEMALLPLNLLIDLQGDYLTLEDDVLTSTNHKGGFNLLSDGTALIDGRQCKIVNYMQRKVTLRSHADYKDYRETLLAKPMLFITNARKRNCHSSSAKTFALIVNTRHPQIRTKVEAAMNNIISSVMGENYQLQFTFHNTVREYLERQNFQLTEDNLSFSYTFKLDVFVDFFFIFGLSKKNCDLHGKILNLYCTNSSRRERVKLFLSKMTTALIRLGSSWDHDRRPSAFSLDMIMEDPFPQEEPVNDVAPILPRNS</sequence>
<name>A0A8J6FPU9_ELECQ</name>
<proteinExistence type="predicted"/>
<comment type="caution">
    <text evidence="1">The sequence shown here is derived from an EMBL/GenBank/DDBJ whole genome shotgun (WGS) entry which is preliminary data.</text>
</comment>